<dbReference type="STRING" id="334253.SAMN04487943_108121"/>
<reference evidence="3" key="1">
    <citation type="submission" date="2016-10" db="EMBL/GenBank/DDBJ databases">
        <authorList>
            <person name="Varghese N."/>
            <person name="Submissions S."/>
        </authorList>
    </citation>
    <scope>NUCLEOTIDE SEQUENCE [LARGE SCALE GENOMIC DNA]</scope>
    <source>
        <strain evidence="3">CGMCC 1.4250</strain>
    </source>
</reference>
<organism evidence="2 3">
    <name type="scientific">Gracilibacillus orientalis</name>
    <dbReference type="NCBI Taxonomy" id="334253"/>
    <lineage>
        <taxon>Bacteria</taxon>
        <taxon>Bacillati</taxon>
        <taxon>Bacillota</taxon>
        <taxon>Bacilli</taxon>
        <taxon>Bacillales</taxon>
        <taxon>Bacillaceae</taxon>
        <taxon>Gracilibacillus</taxon>
    </lineage>
</organism>
<dbReference type="OrthoDB" id="291307at186817"/>
<keyword evidence="1" id="KW-0812">Transmembrane</keyword>
<dbReference type="Proteomes" id="UP000198565">
    <property type="component" value="Unassembled WGS sequence"/>
</dbReference>
<dbReference type="EMBL" id="FOTR01000008">
    <property type="protein sequence ID" value="SFM13305.1"/>
    <property type="molecule type" value="Genomic_DNA"/>
</dbReference>
<keyword evidence="1" id="KW-1133">Transmembrane helix</keyword>
<dbReference type="AlphaFoldDB" id="A0A1I4ND35"/>
<proteinExistence type="predicted"/>
<dbReference type="RefSeq" id="WP_091484463.1">
    <property type="nucleotide sequence ID" value="NZ_FOTR01000008.1"/>
</dbReference>
<gene>
    <name evidence="2" type="ORF">SAMN04487943_108121</name>
</gene>
<evidence type="ECO:0008006" key="4">
    <source>
        <dbReference type="Google" id="ProtNLM"/>
    </source>
</evidence>
<evidence type="ECO:0000313" key="3">
    <source>
        <dbReference type="Proteomes" id="UP000198565"/>
    </source>
</evidence>
<evidence type="ECO:0000313" key="2">
    <source>
        <dbReference type="EMBL" id="SFM13305.1"/>
    </source>
</evidence>
<protein>
    <recommendedName>
        <fullName evidence="4">DUF3976 domain-containing protein</fullName>
    </recommendedName>
</protein>
<keyword evidence="3" id="KW-1185">Reference proteome</keyword>
<feature type="transmembrane region" description="Helical" evidence="1">
    <location>
        <begin position="35"/>
        <end position="55"/>
    </location>
</feature>
<evidence type="ECO:0000256" key="1">
    <source>
        <dbReference type="SAM" id="Phobius"/>
    </source>
</evidence>
<sequence length="59" mass="6615">MNSWYWIILVLFGVGVTYAISKKGRNDRNELTKKGFYGIISVFVVVFVVTIIITVSSGN</sequence>
<keyword evidence="1" id="KW-0472">Membrane</keyword>
<name>A0A1I4ND35_9BACI</name>
<accession>A0A1I4ND35</accession>